<dbReference type="InterPro" id="IPR051398">
    <property type="entry name" value="Polysacch_Deacetylase"/>
</dbReference>
<evidence type="ECO:0000256" key="1">
    <source>
        <dbReference type="ARBA" id="ARBA00004613"/>
    </source>
</evidence>
<dbReference type="GO" id="GO:0005576">
    <property type="term" value="C:extracellular region"/>
    <property type="evidence" value="ECO:0007669"/>
    <property type="project" value="UniProtKB-SubCell"/>
</dbReference>
<reference evidence="4" key="1">
    <citation type="submission" date="2020-02" db="EMBL/GenBank/DDBJ databases">
        <authorList>
            <person name="Meier V. D."/>
        </authorList>
    </citation>
    <scope>NUCLEOTIDE SEQUENCE</scope>
    <source>
        <strain evidence="4">AVDCRST_MAG01</strain>
    </source>
</reference>
<evidence type="ECO:0000256" key="2">
    <source>
        <dbReference type="ARBA" id="ARBA00022729"/>
    </source>
</evidence>
<dbReference type="Gene3D" id="3.20.20.370">
    <property type="entry name" value="Glycoside hydrolase/deacetylase"/>
    <property type="match status" value="1"/>
</dbReference>
<protein>
    <recommendedName>
        <fullName evidence="3">NodB homology domain-containing protein</fullName>
    </recommendedName>
</protein>
<dbReference type="AlphaFoldDB" id="A0A6J4NJ97"/>
<feature type="domain" description="NodB homology" evidence="3">
    <location>
        <begin position="162"/>
        <end position="335"/>
    </location>
</feature>
<organism evidence="4">
    <name type="scientific">uncultured Rubrobacteraceae bacterium</name>
    <dbReference type="NCBI Taxonomy" id="349277"/>
    <lineage>
        <taxon>Bacteria</taxon>
        <taxon>Bacillati</taxon>
        <taxon>Actinomycetota</taxon>
        <taxon>Rubrobacteria</taxon>
        <taxon>Rubrobacterales</taxon>
        <taxon>Rubrobacteraceae</taxon>
        <taxon>environmental samples</taxon>
    </lineage>
</organism>
<dbReference type="InterPro" id="IPR002509">
    <property type="entry name" value="NODB_dom"/>
</dbReference>
<dbReference type="GO" id="GO:0005975">
    <property type="term" value="P:carbohydrate metabolic process"/>
    <property type="evidence" value="ECO:0007669"/>
    <property type="project" value="InterPro"/>
</dbReference>
<dbReference type="CDD" id="cd10918">
    <property type="entry name" value="CE4_NodB_like_5s_6s"/>
    <property type="match status" value="1"/>
</dbReference>
<dbReference type="GO" id="GO:0016810">
    <property type="term" value="F:hydrolase activity, acting on carbon-nitrogen (but not peptide) bonds"/>
    <property type="evidence" value="ECO:0007669"/>
    <property type="project" value="InterPro"/>
</dbReference>
<sequence length="335" mass="36034">MDEERRHGPIAGIMRTPGGEKWRVLAEKGAPTFLLLDDGVGQARPDEQGAALGALAGDIYRGLTRVERDAWPGGVALALQMLADRSFFPPAPAPAGSGDEDGAFRALAEGRYVRAVNFHATPRRLAAGFEGQLSRLAESFAPVSHEDLVGLLDRGAWPHDRPGIVINFFDGFRDNYEVAAPILDRLGLTGWFFLVSGWISSRPEDQRAFADAHLMNLPYHEDELSSGDRLALSPEEIEDLARRGHVIASHTRNHTTASPAFDCDLSPGALAREVAGSKRTLEGSAGGPVHALAWREGTPLGTDRRADGALSEAGYELLFANHAVQRIPGPLAGRS</sequence>
<comment type="subcellular location">
    <subcellularLocation>
        <location evidence="1">Secreted</location>
    </subcellularLocation>
</comment>
<gene>
    <name evidence="4" type="ORF">AVDCRST_MAG01-01-444</name>
</gene>
<dbReference type="Pfam" id="PF01522">
    <property type="entry name" value="Polysacc_deac_1"/>
    <property type="match status" value="1"/>
</dbReference>
<keyword evidence="2" id="KW-0732">Signal</keyword>
<dbReference type="SUPFAM" id="SSF88713">
    <property type="entry name" value="Glycoside hydrolase/deacetylase"/>
    <property type="match status" value="1"/>
</dbReference>
<accession>A0A6J4NJ97</accession>
<evidence type="ECO:0000259" key="3">
    <source>
        <dbReference type="PROSITE" id="PS51677"/>
    </source>
</evidence>
<evidence type="ECO:0000313" key="4">
    <source>
        <dbReference type="EMBL" id="CAA9389751.1"/>
    </source>
</evidence>
<name>A0A6J4NJ97_9ACTN</name>
<dbReference type="InterPro" id="IPR011330">
    <property type="entry name" value="Glyco_hydro/deAcase_b/a-brl"/>
</dbReference>
<dbReference type="PANTHER" id="PTHR34216">
    <property type="match status" value="1"/>
</dbReference>
<proteinExistence type="predicted"/>
<dbReference type="EMBL" id="CADCUW010000068">
    <property type="protein sequence ID" value="CAA9389751.1"/>
    <property type="molecule type" value="Genomic_DNA"/>
</dbReference>
<dbReference type="PANTHER" id="PTHR34216:SF3">
    <property type="entry name" value="POLY-BETA-1,6-N-ACETYL-D-GLUCOSAMINE N-DEACETYLASE"/>
    <property type="match status" value="1"/>
</dbReference>
<dbReference type="PROSITE" id="PS51677">
    <property type="entry name" value="NODB"/>
    <property type="match status" value="1"/>
</dbReference>